<protein>
    <submittedName>
        <fullName evidence="2">Uncharacterized protein</fullName>
    </submittedName>
</protein>
<keyword evidence="1" id="KW-1133">Transmembrane helix</keyword>
<keyword evidence="3" id="KW-1185">Reference proteome</keyword>
<feature type="transmembrane region" description="Helical" evidence="1">
    <location>
        <begin position="267"/>
        <end position="287"/>
    </location>
</feature>
<evidence type="ECO:0000313" key="3">
    <source>
        <dbReference type="Proteomes" id="UP000198287"/>
    </source>
</evidence>
<proteinExistence type="predicted"/>
<comment type="caution">
    <text evidence="2">The sequence shown here is derived from an EMBL/GenBank/DDBJ whole genome shotgun (WGS) entry which is preliminary data.</text>
</comment>
<reference evidence="2 3" key="1">
    <citation type="submission" date="2015-12" db="EMBL/GenBank/DDBJ databases">
        <title>The genome of Folsomia candida.</title>
        <authorList>
            <person name="Faddeeva A."/>
            <person name="Derks M.F."/>
            <person name="Anvar Y."/>
            <person name="Smit S."/>
            <person name="Van Straalen N."/>
            <person name="Roelofs D."/>
        </authorList>
    </citation>
    <scope>NUCLEOTIDE SEQUENCE [LARGE SCALE GENOMIC DNA]</scope>
    <source>
        <strain evidence="2 3">VU population</strain>
        <tissue evidence="2">Whole body</tissue>
    </source>
</reference>
<keyword evidence="1" id="KW-0812">Transmembrane</keyword>
<feature type="transmembrane region" description="Helical" evidence="1">
    <location>
        <begin position="121"/>
        <end position="147"/>
    </location>
</feature>
<dbReference type="EMBL" id="LNIX01000013">
    <property type="protein sequence ID" value="OXA47708.1"/>
    <property type="molecule type" value="Genomic_DNA"/>
</dbReference>
<keyword evidence="1" id="KW-0472">Membrane</keyword>
<dbReference type="AlphaFoldDB" id="A0A226DRR4"/>
<dbReference type="Proteomes" id="UP000198287">
    <property type="component" value="Unassembled WGS sequence"/>
</dbReference>
<evidence type="ECO:0000256" key="1">
    <source>
        <dbReference type="SAM" id="Phobius"/>
    </source>
</evidence>
<sequence>MFTKIFLPILRFSLKCCKLLGCLPYFFKGEQIETRHGRTIRCWQISCVFLLAVQFLDLIKGDALLGNKLVALSMLIMTSATAVLRSNLRPELVPATLLNVMKTVEASGVLGIATPTRLTSVVNFIVGACFTAISTYPIPATMVTIFLPCQPPFLVSLYMRWVVMEPESCSGHLFWNLSSTLDATVRTVLLLSDLLFNVQFAFIAPFYVVNVVLLIIVCTLQYLTLLKMEVTQAVQQQNWNKFVSFITIYKRIQLFNALSNDCIRGRIFAVLLFATPLLQILSAFIFIKLGEELPVVIVFWFGCFYVATIVFILGFLSAAGKPYSISNA</sequence>
<feature type="non-terminal residue" evidence="2">
    <location>
        <position position="328"/>
    </location>
</feature>
<name>A0A226DRR4_FOLCA</name>
<evidence type="ECO:0000313" key="2">
    <source>
        <dbReference type="EMBL" id="OXA47708.1"/>
    </source>
</evidence>
<accession>A0A226DRR4</accession>
<gene>
    <name evidence="2" type="ORF">Fcan01_17962</name>
</gene>
<feature type="transmembrane region" description="Helical" evidence="1">
    <location>
        <begin position="200"/>
        <end position="223"/>
    </location>
</feature>
<feature type="transmembrane region" description="Helical" evidence="1">
    <location>
        <begin position="293"/>
        <end position="316"/>
    </location>
</feature>
<organism evidence="2 3">
    <name type="scientific">Folsomia candida</name>
    <name type="common">Springtail</name>
    <dbReference type="NCBI Taxonomy" id="158441"/>
    <lineage>
        <taxon>Eukaryota</taxon>
        <taxon>Metazoa</taxon>
        <taxon>Ecdysozoa</taxon>
        <taxon>Arthropoda</taxon>
        <taxon>Hexapoda</taxon>
        <taxon>Collembola</taxon>
        <taxon>Entomobryomorpha</taxon>
        <taxon>Isotomoidea</taxon>
        <taxon>Isotomidae</taxon>
        <taxon>Proisotominae</taxon>
        <taxon>Folsomia</taxon>
    </lineage>
</organism>